<evidence type="ECO:0000313" key="13">
    <source>
        <dbReference type="EMBL" id="OAF64925.1"/>
    </source>
</evidence>
<dbReference type="PANTHER" id="PTHR14605">
    <property type="entry name" value="CHST5 PROTEIN"/>
    <property type="match status" value="1"/>
</dbReference>
<dbReference type="PANTHER" id="PTHR14605:SF1">
    <property type="entry name" value="TRANSMEMBRANE PROTEIN 231"/>
    <property type="match status" value="1"/>
</dbReference>
<evidence type="ECO:0000256" key="4">
    <source>
        <dbReference type="ARBA" id="ARBA00022475"/>
    </source>
</evidence>
<dbReference type="GO" id="GO:0060170">
    <property type="term" value="C:ciliary membrane"/>
    <property type="evidence" value="ECO:0007669"/>
    <property type="project" value="UniProtKB-SubCell"/>
</dbReference>
<evidence type="ECO:0000256" key="10">
    <source>
        <dbReference type="ARBA" id="ARBA00023273"/>
    </source>
</evidence>
<evidence type="ECO:0000256" key="1">
    <source>
        <dbReference type="ARBA" id="ARBA00004272"/>
    </source>
</evidence>
<evidence type="ECO:0000256" key="5">
    <source>
        <dbReference type="ARBA" id="ARBA00022692"/>
    </source>
</evidence>
<keyword evidence="8 12" id="KW-0472">Membrane</keyword>
<comment type="function">
    <text evidence="11">Transmembrane component of the tectonic-like complex, a complex localized at the transition zone of primary cilia and acting as a barrier that prevents diffusion of transmembrane proteins between the cilia and plasma membranes. Required for ciliogenesis and sonic hedgehog/SHH signaling.</text>
</comment>
<dbReference type="GO" id="GO:0060271">
    <property type="term" value="P:cilium assembly"/>
    <property type="evidence" value="ECO:0007669"/>
    <property type="project" value="TreeGrafter"/>
</dbReference>
<feature type="transmembrane region" description="Helical" evidence="12">
    <location>
        <begin position="21"/>
        <end position="43"/>
    </location>
</feature>
<keyword evidence="7" id="KW-0969">Cilium</keyword>
<comment type="similarity">
    <text evidence="2">Belongs to the TMEM231 family.</text>
</comment>
<keyword evidence="4" id="KW-1003">Cell membrane</keyword>
<evidence type="ECO:0000256" key="7">
    <source>
        <dbReference type="ARBA" id="ARBA00023069"/>
    </source>
</evidence>
<dbReference type="OrthoDB" id="426438at2759"/>
<evidence type="ECO:0000256" key="2">
    <source>
        <dbReference type="ARBA" id="ARBA00009082"/>
    </source>
</evidence>
<keyword evidence="5 12" id="KW-0812">Transmembrane</keyword>
<comment type="subcellular location">
    <subcellularLocation>
        <location evidence="1">Cell projection</location>
        <location evidence="1">Cilium membrane</location>
        <topology evidence="1">Multi-pass membrane protein</topology>
    </subcellularLocation>
</comment>
<dbReference type="Pfam" id="PF10149">
    <property type="entry name" value="TM231"/>
    <property type="match status" value="1"/>
</dbReference>
<evidence type="ECO:0000256" key="12">
    <source>
        <dbReference type="SAM" id="Phobius"/>
    </source>
</evidence>
<dbReference type="InterPro" id="IPR019306">
    <property type="entry name" value="TMEM231"/>
</dbReference>
<comment type="caution">
    <text evidence="13">The sequence shown here is derived from an EMBL/GenBank/DDBJ whole genome shotgun (WGS) entry which is preliminary data.</text>
</comment>
<evidence type="ECO:0000313" key="14">
    <source>
        <dbReference type="Proteomes" id="UP000078046"/>
    </source>
</evidence>
<proteinExistence type="inferred from homology"/>
<keyword evidence="6 12" id="KW-1133">Transmembrane helix</keyword>
<dbReference type="Proteomes" id="UP000078046">
    <property type="component" value="Unassembled WGS sequence"/>
</dbReference>
<dbReference type="GO" id="GO:0035869">
    <property type="term" value="C:ciliary transition zone"/>
    <property type="evidence" value="ECO:0007669"/>
    <property type="project" value="TreeGrafter"/>
</dbReference>
<evidence type="ECO:0000256" key="6">
    <source>
        <dbReference type="ARBA" id="ARBA00022989"/>
    </source>
</evidence>
<protein>
    <recommendedName>
        <fullName evidence="3">Transmembrane protein 231</fullName>
    </recommendedName>
</protein>
<evidence type="ECO:0000256" key="9">
    <source>
        <dbReference type="ARBA" id="ARBA00023180"/>
    </source>
</evidence>
<keyword evidence="9" id="KW-0325">Glycoprotein</keyword>
<dbReference type="GO" id="GO:0032880">
    <property type="term" value="P:regulation of protein localization"/>
    <property type="evidence" value="ECO:0007669"/>
    <property type="project" value="TreeGrafter"/>
</dbReference>
<keyword evidence="14" id="KW-1185">Reference proteome</keyword>
<organism evidence="13 14">
    <name type="scientific">Intoshia linei</name>
    <dbReference type="NCBI Taxonomy" id="1819745"/>
    <lineage>
        <taxon>Eukaryota</taxon>
        <taxon>Metazoa</taxon>
        <taxon>Spiralia</taxon>
        <taxon>Lophotrochozoa</taxon>
        <taxon>Mesozoa</taxon>
        <taxon>Orthonectida</taxon>
        <taxon>Rhopaluridae</taxon>
        <taxon>Intoshia</taxon>
    </lineage>
</organism>
<evidence type="ECO:0000256" key="11">
    <source>
        <dbReference type="ARBA" id="ARBA00024803"/>
    </source>
</evidence>
<dbReference type="AlphaFoldDB" id="A0A177ASG6"/>
<evidence type="ECO:0000256" key="8">
    <source>
        <dbReference type="ARBA" id="ARBA00023136"/>
    </source>
</evidence>
<accession>A0A177ASG6</accession>
<evidence type="ECO:0000256" key="3">
    <source>
        <dbReference type="ARBA" id="ARBA00015087"/>
    </source>
</evidence>
<reference evidence="13 14" key="1">
    <citation type="submission" date="2016-04" db="EMBL/GenBank/DDBJ databases">
        <title>The genome of Intoshia linei affirms orthonectids as highly simplified spiralians.</title>
        <authorList>
            <person name="Mikhailov K.V."/>
            <person name="Slusarev G.S."/>
            <person name="Nikitin M.A."/>
            <person name="Logacheva M.D."/>
            <person name="Penin A."/>
            <person name="Aleoshin V."/>
            <person name="Panchin Y.V."/>
        </authorList>
    </citation>
    <scope>NUCLEOTIDE SEQUENCE [LARGE SCALE GENOMIC DNA]</scope>
    <source>
        <strain evidence="13">Intl2013</strain>
        <tissue evidence="13">Whole animal</tissue>
    </source>
</reference>
<dbReference type="EMBL" id="LWCA01001534">
    <property type="protein sequence ID" value="OAF64925.1"/>
    <property type="molecule type" value="Genomic_DNA"/>
</dbReference>
<keyword evidence="10" id="KW-0966">Cell projection</keyword>
<name>A0A177ASG6_9BILA</name>
<sequence length="145" mass="17455">MVLKTIYKQPEYRIYRAHSCSFARFFTLFMKIVCIIVPFILAYRTEGLWKLTDIHTEKPNIQFSYSMLAYIYLKNDRYVTWSTFDNFNHIEMPNLRIPVVTSYEEDTNFDDKNDILYLNLSFPLNENEQVVGVQIYLVFDYVLEK</sequence>
<gene>
    <name evidence="13" type="ORF">A3Q56_07376</name>
</gene>